<dbReference type="InterPro" id="IPR055414">
    <property type="entry name" value="LRR_R13L4/SHOC2-like"/>
</dbReference>
<gene>
    <name evidence="15" type="ORF">KY290_011240</name>
</gene>
<evidence type="ECO:0000256" key="5">
    <source>
        <dbReference type="ARBA" id="ARBA00022692"/>
    </source>
</evidence>
<evidence type="ECO:0000256" key="8">
    <source>
        <dbReference type="ARBA" id="ARBA00022989"/>
    </source>
</evidence>
<comment type="subcellular location">
    <subcellularLocation>
        <location evidence="1">Cell membrane</location>
        <topology evidence="1">Single-pass type I membrane protein</topology>
    </subcellularLocation>
</comment>
<dbReference type="InterPro" id="IPR032675">
    <property type="entry name" value="LRR_dom_sf"/>
</dbReference>
<feature type="transmembrane region" description="Helical" evidence="11">
    <location>
        <begin position="844"/>
        <end position="867"/>
    </location>
</feature>
<keyword evidence="4" id="KW-0433">Leucine-rich repeat</keyword>
<keyword evidence="16" id="KW-1185">Reference proteome</keyword>
<keyword evidence="7" id="KW-0677">Repeat</keyword>
<protein>
    <recommendedName>
        <fullName evidence="17">Leucine-rich repeat-containing N-terminal plant-type domain-containing protein</fullName>
    </recommendedName>
</protein>
<name>A0ABQ7W223_SOLTU</name>
<dbReference type="InterPro" id="IPR003591">
    <property type="entry name" value="Leu-rich_rpt_typical-subtyp"/>
</dbReference>
<dbReference type="InterPro" id="IPR001611">
    <property type="entry name" value="Leu-rich_rpt"/>
</dbReference>
<evidence type="ECO:0000259" key="14">
    <source>
        <dbReference type="Pfam" id="PF23598"/>
    </source>
</evidence>
<evidence type="ECO:0000256" key="2">
    <source>
        <dbReference type="ARBA" id="ARBA00009592"/>
    </source>
</evidence>
<keyword evidence="3" id="KW-1003">Cell membrane</keyword>
<evidence type="ECO:0000259" key="13">
    <source>
        <dbReference type="Pfam" id="PF08263"/>
    </source>
</evidence>
<reference evidence="15 16" key="1">
    <citation type="journal article" date="2021" name="bioRxiv">
        <title>Chromosome-scale and haplotype-resolved genome assembly of a tetraploid potato cultivar.</title>
        <authorList>
            <person name="Sun H."/>
            <person name="Jiao W.-B."/>
            <person name="Krause K."/>
            <person name="Campoy J.A."/>
            <person name="Goel M."/>
            <person name="Folz-Donahue K."/>
            <person name="Kukat C."/>
            <person name="Huettel B."/>
            <person name="Schneeberger K."/>
        </authorList>
    </citation>
    <scope>NUCLEOTIDE SEQUENCE [LARGE SCALE GENOMIC DNA]</scope>
    <source>
        <strain evidence="15">SolTubOtavaFocal</strain>
        <tissue evidence="15">Leaves</tissue>
    </source>
</reference>
<evidence type="ECO:0000256" key="7">
    <source>
        <dbReference type="ARBA" id="ARBA00022737"/>
    </source>
</evidence>
<feature type="chain" id="PRO_5046104035" description="Leucine-rich repeat-containing N-terminal plant-type domain-containing protein" evidence="12">
    <location>
        <begin position="25"/>
        <end position="908"/>
    </location>
</feature>
<evidence type="ECO:0008006" key="17">
    <source>
        <dbReference type="Google" id="ProtNLM"/>
    </source>
</evidence>
<keyword evidence="9 11" id="KW-0472">Membrane</keyword>
<evidence type="ECO:0000256" key="12">
    <source>
        <dbReference type="SAM" id="SignalP"/>
    </source>
</evidence>
<accession>A0ABQ7W223</accession>
<proteinExistence type="inferred from homology"/>
<evidence type="ECO:0000256" key="1">
    <source>
        <dbReference type="ARBA" id="ARBA00004251"/>
    </source>
</evidence>
<keyword evidence="6 12" id="KW-0732">Signal</keyword>
<dbReference type="PANTHER" id="PTHR48063">
    <property type="entry name" value="LRR RECEPTOR-LIKE KINASE"/>
    <property type="match status" value="1"/>
</dbReference>
<feature type="domain" description="Leucine-rich repeat-containing N-terminal plant-type" evidence="13">
    <location>
        <begin position="31"/>
        <end position="69"/>
    </location>
</feature>
<dbReference type="PRINTS" id="PR00019">
    <property type="entry name" value="LEURICHRPT"/>
</dbReference>
<evidence type="ECO:0000256" key="3">
    <source>
        <dbReference type="ARBA" id="ARBA00022475"/>
    </source>
</evidence>
<evidence type="ECO:0000313" key="16">
    <source>
        <dbReference type="Proteomes" id="UP000826656"/>
    </source>
</evidence>
<dbReference type="Pfam" id="PF23598">
    <property type="entry name" value="LRR_14"/>
    <property type="match status" value="1"/>
</dbReference>
<evidence type="ECO:0000313" key="15">
    <source>
        <dbReference type="EMBL" id="KAH0774103.1"/>
    </source>
</evidence>
<evidence type="ECO:0000256" key="9">
    <source>
        <dbReference type="ARBA" id="ARBA00023136"/>
    </source>
</evidence>
<dbReference type="InterPro" id="IPR013210">
    <property type="entry name" value="LRR_N_plant-typ"/>
</dbReference>
<dbReference type="EMBL" id="JAIVGD010000005">
    <property type="protein sequence ID" value="KAH0774103.1"/>
    <property type="molecule type" value="Genomic_DNA"/>
</dbReference>
<keyword evidence="10" id="KW-0325">Glycoprotein</keyword>
<dbReference type="Pfam" id="PF13855">
    <property type="entry name" value="LRR_8"/>
    <property type="match status" value="1"/>
</dbReference>
<feature type="signal peptide" evidence="12">
    <location>
        <begin position="1"/>
        <end position="24"/>
    </location>
</feature>
<keyword evidence="8 11" id="KW-1133">Transmembrane helix</keyword>
<dbReference type="Gene3D" id="3.80.10.10">
    <property type="entry name" value="Ribonuclease Inhibitor"/>
    <property type="match status" value="4"/>
</dbReference>
<evidence type="ECO:0000256" key="11">
    <source>
        <dbReference type="SAM" id="Phobius"/>
    </source>
</evidence>
<organism evidence="15 16">
    <name type="scientific">Solanum tuberosum</name>
    <name type="common">Potato</name>
    <dbReference type="NCBI Taxonomy" id="4113"/>
    <lineage>
        <taxon>Eukaryota</taxon>
        <taxon>Viridiplantae</taxon>
        <taxon>Streptophyta</taxon>
        <taxon>Embryophyta</taxon>
        <taxon>Tracheophyta</taxon>
        <taxon>Spermatophyta</taxon>
        <taxon>Magnoliopsida</taxon>
        <taxon>eudicotyledons</taxon>
        <taxon>Gunneridae</taxon>
        <taxon>Pentapetalae</taxon>
        <taxon>asterids</taxon>
        <taxon>lamiids</taxon>
        <taxon>Solanales</taxon>
        <taxon>Solanaceae</taxon>
        <taxon>Solanoideae</taxon>
        <taxon>Solaneae</taxon>
        <taxon>Solanum</taxon>
    </lineage>
</organism>
<evidence type="ECO:0000256" key="4">
    <source>
        <dbReference type="ARBA" id="ARBA00022614"/>
    </source>
</evidence>
<comment type="caution">
    <text evidence="15">The sequence shown here is derived from an EMBL/GenBank/DDBJ whole genome shotgun (WGS) entry which is preliminary data.</text>
</comment>
<comment type="similarity">
    <text evidence="2">Belongs to the RLP family.</text>
</comment>
<keyword evidence="5 11" id="KW-0812">Transmembrane</keyword>
<evidence type="ECO:0000256" key="10">
    <source>
        <dbReference type="ARBA" id="ARBA00023180"/>
    </source>
</evidence>
<evidence type="ECO:0000256" key="6">
    <source>
        <dbReference type="ARBA" id="ARBA00022729"/>
    </source>
</evidence>
<dbReference type="Proteomes" id="UP000826656">
    <property type="component" value="Unassembled WGS sequence"/>
</dbReference>
<dbReference type="Pfam" id="PF00560">
    <property type="entry name" value="LRR_1"/>
    <property type="match status" value="6"/>
</dbReference>
<feature type="domain" description="Disease resistance R13L4/SHOC-2-like LRR" evidence="14">
    <location>
        <begin position="214"/>
        <end position="422"/>
    </location>
</feature>
<dbReference type="SUPFAM" id="SSF52058">
    <property type="entry name" value="L domain-like"/>
    <property type="match status" value="3"/>
</dbReference>
<dbReference type="InterPro" id="IPR046956">
    <property type="entry name" value="RLP23-like"/>
</dbReference>
<sequence length="908" mass="103052">MEGGAILSLLIVVIISYGFSCVHTSEIHCIESEKNALIKFSQGFKNPSRNMLSWRLDENCCQWKGVECDNTTGHVITLDLQKQFLQGEFRISLLGLPHLRHLDMSQIDFQGTHIPDFISSFKNLEYLNLSKTNFRGEIPENLGNLPRLQFLDLSGYYSLRVNSLKWIQPLSSMKILDLSGVNMRSAENWLHDINMLSCLSELRLSACQLTTFPELLPSFVNFTSLRILDLSLNYFNTRIPSRLFSTCHNLVYLNLSRSQLNGLLPNAFGNMSSLRVLDLSGNSLLGNLSHSFEKMSSLSFLNLSRNSFTGYLPPTLPSKLKYLDISYNQMEGPLARSITQLKQLVVLNVARNSFKDSITEHFLNFTDLRVLDLSSNSFIFNVSATWMPRFQLDFISLQSCGLGAQFPQWLQTQKELSFIDISRANISGEVPDWFWNFSARVYHIDLSQNYFRGEVPEFTDRVHLTKLDLSDNNFHGPLPHFSPNMMTLLLARNSFNGTIAPVCESLVMNNSLSLLDLSSNSLSGQLLDCWRYGKNLQGLNLGHNDLSGEIPHSIGELANLFFLQLQNNSFSKNLPSSLENVSGLKILDVSENSLSGKIPIWLGESLSTLEILKLSRNRFDGIIPREICQLKYLYFLDLSSNALSGVIPRCVDNLRTFSGEEEAPSFTYGPYADYRIPGMLVIKGNSYDTFFRWYFVVIDLSDNHLSGDIPEEITSLTALWVLNLSRNHFTGAIPRYIHKMQKLESLDLSRNKLSCTFPPDIIQLSVLEVVNFSFNNLTGKVPHEKQFETFDNSSYVGNPNLCGAPLSRVCSDNLHDDMIVCSSNNKNQEVHDEQGENNNWLEEFSFYISMGIGFNTGFLLFWVTLMLKTSWRYAFMRCLENMGNKIYVFAAIRLRKIQAAKTVSNSPN</sequence>
<dbReference type="SMART" id="SM00369">
    <property type="entry name" value="LRR_TYP"/>
    <property type="match status" value="8"/>
</dbReference>
<dbReference type="PANTHER" id="PTHR48063:SF103">
    <property type="entry name" value="LEUCINE-RICH RECEPTOR-LIKE KINASE FAMILY PROTEIN"/>
    <property type="match status" value="1"/>
</dbReference>
<dbReference type="Pfam" id="PF08263">
    <property type="entry name" value="LRRNT_2"/>
    <property type="match status" value="1"/>
</dbReference>